<comment type="caution">
    <text evidence="1">The sequence shown here is derived from an EMBL/GenBank/DDBJ whole genome shotgun (WGS) entry which is preliminary data.</text>
</comment>
<proteinExistence type="predicted"/>
<reference evidence="2" key="1">
    <citation type="journal article" date="2019" name="Int. J. Syst. Evol. Microbiol.">
        <title>The Global Catalogue of Microorganisms (GCM) 10K type strain sequencing project: providing services to taxonomists for standard genome sequencing and annotation.</title>
        <authorList>
            <consortium name="The Broad Institute Genomics Platform"/>
            <consortium name="The Broad Institute Genome Sequencing Center for Infectious Disease"/>
            <person name="Wu L."/>
            <person name="Ma J."/>
        </authorList>
    </citation>
    <scope>NUCLEOTIDE SEQUENCE [LARGE SCALE GENOMIC DNA]</scope>
    <source>
        <strain evidence="2">KCTC 52438</strain>
    </source>
</reference>
<sequence>MRKFRNLPRPKQTEINRIFPDLQEAIERHEGYTYIGITVFDHWLSRDEANQLLENVPEDEQKRRNQLLYNFSKKLLSEAEVLNFKFIGKWTKAKPLFRKFTSQEAALEYLNPAAGNNHKRFFEVVLPELKIIFMEGWDDTNIMYLKDASVKPLIQQWAKEAGVYCLDMKR</sequence>
<dbReference type="EMBL" id="JBHRSZ010000006">
    <property type="protein sequence ID" value="MFC3152324.1"/>
    <property type="molecule type" value="Genomic_DNA"/>
</dbReference>
<protein>
    <submittedName>
        <fullName evidence="1">Uncharacterized protein</fullName>
    </submittedName>
</protein>
<evidence type="ECO:0000313" key="2">
    <source>
        <dbReference type="Proteomes" id="UP001595476"/>
    </source>
</evidence>
<accession>A0ABV7HEL3</accession>
<organism evidence="1 2">
    <name type="scientific">Litoribrevibacter euphylliae</name>
    <dbReference type="NCBI Taxonomy" id="1834034"/>
    <lineage>
        <taxon>Bacteria</taxon>
        <taxon>Pseudomonadati</taxon>
        <taxon>Pseudomonadota</taxon>
        <taxon>Gammaproteobacteria</taxon>
        <taxon>Oceanospirillales</taxon>
        <taxon>Oceanospirillaceae</taxon>
        <taxon>Litoribrevibacter</taxon>
    </lineage>
</organism>
<keyword evidence="2" id="KW-1185">Reference proteome</keyword>
<dbReference type="Proteomes" id="UP001595476">
    <property type="component" value="Unassembled WGS sequence"/>
</dbReference>
<dbReference type="RefSeq" id="WP_386722251.1">
    <property type="nucleotide sequence ID" value="NZ_JBHRSZ010000006.1"/>
</dbReference>
<gene>
    <name evidence="1" type="ORF">ACFOEK_14920</name>
</gene>
<evidence type="ECO:0000313" key="1">
    <source>
        <dbReference type="EMBL" id="MFC3152324.1"/>
    </source>
</evidence>
<name>A0ABV7HEL3_9GAMM</name>